<gene>
    <name evidence="1" type="ORF">Sradi_5183400</name>
</gene>
<dbReference type="Gene3D" id="2.120.10.30">
    <property type="entry name" value="TolB, C-terminal domain"/>
    <property type="match status" value="1"/>
</dbReference>
<evidence type="ECO:0000313" key="1">
    <source>
        <dbReference type="EMBL" id="KAL0326141.1"/>
    </source>
</evidence>
<protein>
    <submittedName>
        <fullName evidence="1">Uncharacterized protein</fullName>
    </submittedName>
</protein>
<dbReference type="InterPro" id="IPR015943">
    <property type="entry name" value="WD40/YVTN_repeat-like_dom_sf"/>
</dbReference>
<dbReference type="EMBL" id="JACGWJ010000023">
    <property type="protein sequence ID" value="KAL0326141.1"/>
    <property type="molecule type" value="Genomic_DNA"/>
</dbReference>
<proteinExistence type="predicted"/>
<accession>A0AAW2M7Q3</accession>
<dbReference type="PANTHER" id="PTHR32161">
    <property type="entry name" value="DPP6 N-TERMINAL DOMAIN-LIKE PROTEIN"/>
    <property type="match status" value="1"/>
</dbReference>
<reference evidence="1" key="1">
    <citation type="submission" date="2020-06" db="EMBL/GenBank/DDBJ databases">
        <authorList>
            <person name="Li T."/>
            <person name="Hu X."/>
            <person name="Zhang T."/>
            <person name="Song X."/>
            <person name="Zhang H."/>
            <person name="Dai N."/>
            <person name="Sheng W."/>
            <person name="Hou X."/>
            <person name="Wei L."/>
        </authorList>
    </citation>
    <scope>NUCLEOTIDE SEQUENCE</scope>
    <source>
        <strain evidence="1">G02</strain>
        <tissue evidence="1">Leaf</tissue>
    </source>
</reference>
<comment type="caution">
    <text evidence="1">The sequence shown here is derived from an EMBL/GenBank/DDBJ whole genome shotgun (WGS) entry which is preliminary data.</text>
</comment>
<dbReference type="SUPFAM" id="SSF69304">
    <property type="entry name" value="Tricorn protease N-terminal domain"/>
    <property type="match status" value="1"/>
</dbReference>
<dbReference type="InterPro" id="IPR011042">
    <property type="entry name" value="6-blade_b-propeller_TolB-like"/>
</dbReference>
<organism evidence="1">
    <name type="scientific">Sesamum radiatum</name>
    <name type="common">Black benniseed</name>
    <dbReference type="NCBI Taxonomy" id="300843"/>
    <lineage>
        <taxon>Eukaryota</taxon>
        <taxon>Viridiplantae</taxon>
        <taxon>Streptophyta</taxon>
        <taxon>Embryophyta</taxon>
        <taxon>Tracheophyta</taxon>
        <taxon>Spermatophyta</taxon>
        <taxon>Magnoliopsida</taxon>
        <taxon>eudicotyledons</taxon>
        <taxon>Gunneridae</taxon>
        <taxon>Pentapetalae</taxon>
        <taxon>asterids</taxon>
        <taxon>lamiids</taxon>
        <taxon>Lamiales</taxon>
        <taxon>Pedaliaceae</taxon>
        <taxon>Sesamum</taxon>
    </lineage>
</organism>
<sequence length="353" mass="38076">MAGGRVGLTIPLCIFTEDVKMGGGASSGDFSTKNGRPDFESVVTQRVTPPGLHAFTPAASAANKRGATSDGKSNNFVLENVQSPVPGISLFRIDGSFLRIHQTGADRLCEFPGLYVMNSDGESTKVDIISINVDDEDLGYKKLTLGGENNAFPSASPDGKWVVFRSGRTGHKNLYIMDALNGEAGGLYRLTEGHGQYHVHWSPDGEWIAFASDRENPGSGSYELFKIHPNGTGLQKVIHSGVGGRTNHPWFSPDGNYIVLTSDYAGVSAEPIANPHHYQPYGDIFVIKADGSGIRRLTHNSYEDGTPAWSPKFMSPANVEWPNGGSKCSFDDCHWLNISPDQGSSSSKRQCAH</sequence>
<dbReference type="AlphaFoldDB" id="A0AAW2M7Q3"/>
<dbReference type="PANTHER" id="PTHR32161:SF8">
    <property type="entry name" value="DPP6 N-TERMINAL DOMAIN-LIKE PROTEIN"/>
    <property type="match status" value="1"/>
</dbReference>
<name>A0AAW2M7Q3_SESRA</name>
<dbReference type="Gene3D" id="2.130.10.10">
    <property type="entry name" value="YVTN repeat-like/Quinoprotein amine dehydrogenase"/>
    <property type="match status" value="1"/>
</dbReference>
<reference evidence="1" key="2">
    <citation type="journal article" date="2024" name="Plant">
        <title>Genomic evolution and insights into agronomic trait innovations of Sesamum species.</title>
        <authorList>
            <person name="Miao H."/>
            <person name="Wang L."/>
            <person name="Qu L."/>
            <person name="Liu H."/>
            <person name="Sun Y."/>
            <person name="Le M."/>
            <person name="Wang Q."/>
            <person name="Wei S."/>
            <person name="Zheng Y."/>
            <person name="Lin W."/>
            <person name="Duan Y."/>
            <person name="Cao H."/>
            <person name="Xiong S."/>
            <person name="Wang X."/>
            <person name="Wei L."/>
            <person name="Li C."/>
            <person name="Ma Q."/>
            <person name="Ju M."/>
            <person name="Zhao R."/>
            <person name="Li G."/>
            <person name="Mu C."/>
            <person name="Tian Q."/>
            <person name="Mei H."/>
            <person name="Zhang T."/>
            <person name="Gao T."/>
            <person name="Zhang H."/>
        </authorList>
    </citation>
    <scope>NUCLEOTIDE SEQUENCE</scope>
    <source>
        <strain evidence="1">G02</strain>
    </source>
</reference>
<dbReference type="InterPro" id="IPR011659">
    <property type="entry name" value="WD40"/>
</dbReference>
<dbReference type="Pfam" id="PF07676">
    <property type="entry name" value="PD40"/>
    <property type="match status" value="3"/>
</dbReference>